<dbReference type="SUPFAM" id="SSF81296">
    <property type="entry name" value="E set domains"/>
    <property type="match status" value="1"/>
</dbReference>
<dbReference type="InterPro" id="IPR006407">
    <property type="entry name" value="GlgB"/>
</dbReference>
<keyword evidence="6 10" id="KW-0328">Glycosyltransferase</keyword>
<dbReference type="InterPro" id="IPR017853">
    <property type="entry name" value="GH"/>
</dbReference>
<dbReference type="Gene3D" id="2.60.40.10">
    <property type="entry name" value="Immunoglobulins"/>
    <property type="match status" value="1"/>
</dbReference>
<evidence type="ECO:0000256" key="8">
    <source>
        <dbReference type="ARBA" id="ARBA00023056"/>
    </source>
</evidence>
<dbReference type="PANTHER" id="PTHR43651:SF3">
    <property type="entry name" value="1,4-ALPHA-GLUCAN-BRANCHING ENZYME"/>
    <property type="match status" value="1"/>
</dbReference>
<dbReference type="NCBIfam" id="NF003811">
    <property type="entry name" value="PRK05402.1"/>
    <property type="match status" value="1"/>
</dbReference>
<accession>A0ABV6HPW9</accession>
<keyword evidence="5 10" id="KW-0321">Glycogen metabolism</keyword>
<dbReference type="Gene3D" id="2.60.40.1180">
    <property type="entry name" value="Golgi alpha-mannosidase II"/>
    <property type="match status" value="1"/>
</dbReference>
<dbReference type="SUPFAM" id="SSF51011">
    <property type="entry name" value="Glycosyl hydrolase domain"/>
    <property type="match status" value="1"/>
</dbReference>
<feature type="active site" description="Proton donor" evidence="10">
    <location>
        <position position="369"/>
    </location>
</feature>
<evidence type="ECO:0000256" key="3">
    <source>
        <dbReference type="ARBA" id="ARBA00004964"/>
    </source>
</evidence>
<evidence type="ECO:0000259" key="11">
    <source>
        <dbReference type="SMART" id="SM00642"/>
    </source>
</evidence>
<dbReference type="InterPro" id="IPR006048">
    <property type="entry name" value="A-amylase/branching_C"/>
</dbReference>
<gene>
    <name evidence="10 12" type="primary">glgB</name>
    <name evidence="12" type="ORF">ACFFI0_21570</name>
</gene>
<comment type="pathway">
    <text evidence="3 10">Glycan biosynthesis; glycogen biosynthesis.</text>
</comment>
<feature type="active site" description="Nucleophile" evidence="10">
    <location>
        <position position="316"/>
    </location>
</feature>
<evidence type="ECO:0000256" key="9">
    <source>
        <dbReference type="ARBA" id="ARBA00023277"/>
    </source>
</evidence>
<dbReference type="Gene3D" id="3.20.20.80">
    <property type="entry name" value="Glycosidases"/>
    <property type="match status" value="1"/>
</dbReference>
<dbReference type="CDD" id="cd11322">
    <property type="entry name" value="AmyAc_Glg_BE"/>
    <property type="match status" value="1"/>
</dbReference>
<dbReference type="InterPro" id="IPR013783">
    <property type="entry name" value="Ig-like_fold"/>
</dbReference>
<keyword evidence="9 10" id="KW-0119">Carbohydrate metabolism</keyword>
<dbReference type="EC" id="2.4.1.18" evidence="10"/>
<sequence>MHNTVEVFSLFTDFDVSLFKAGKHFKLYEKFGAHHLEKEERKGTYFAVWAPNARSVSVIGDFNGWNPHLHHLYIRWDASGIWEGFIPDVPLGANYKYLIKTATGENLEKGDPFALVWETPPKTASKVGTTWYEWKDQDWMEKRHLHNGLDRPISVYELHLGSWMRDPEHPDHLLSYGQIADKLVPYIKEAGFTHVEFMPIMEHPYYPSWGYQVTGYFAASARYGPPQELMYLIEQLHRNDIGVFLDWVPSHFPGDAHGLYRFDGSHLYEHQDPRQGYHPDWSSYIFNYGRNEVRAFLISNAIFWLDRFHADGLRVDAVASMLYLDYSRNAGEWIPNEYGGRENLEAVSFLKELNEAVYANFADVQTIAEESTAWPGVSRPTFTGGLGFGMKWMMGWMHDTLNYFKQDPVYRKYNHQQITFSTVYAFHENFMLPLSHDEVVHGKHSLIYKMPGDEWQRFANLRALYLYMFTHSGTKLLFMGGEFGQTAEWDYNQSLDWHLLNFPPHEGLFRFVKDLNNLYKTQPALYEKSFSPEGFEWVELGDHENSVLVYYRKGRSEKDDLVVILNLTPVVRYYYRIGLPHKGTYEVLLNSDDKVYFGSGINCEPIKAEPYHWMNKAYSAKFTLPPLSGLVLKRTR</sequence>
<dbReference type="SUPFAM" id="SSF51445">
    <property type="entry name" value="(Trans)glycosidases"/>
    <property type="match status" value="1"/>
</dbReference>
<dbReference type="Pfam" id="PF00128">
    <property type="entry name" value="Alpha-amylase"/>
    <property type="match status" value="2"/>
</dbReference>
<dbReference type="Pfam" id="PF02922">
    <property type="entry name" value="CBM_48"/>
    <property type="match status" value="1"/>
</dbReference>
<organism evidence="12 13">
    <name type="scientific">Olivibacter oleidegradans</name>
    <dbReference type="NCBI Taxonomy" id="760123"/>
    <lineage>
        <taxon>Bacteria</taxon>
        <taxon>Pseudomonadati</taxon>
        <taxon>Bacteroidota</taxon>
        <taxon>Sphingobacteriia</taxon>
        <taxon>Sphingobacteriales</taxon>
        <taxon>Sphingobacteriaceae</taxon>
        <taxon>Olivibacter</taxon>
    </lineage>
</organism>
<evidence type="ECO:0000256" key="2">
    <source>
        <dbReference type="ARBA" id="ARBA00002953"/>
    </source>
</evidence>
<keyword evidence="7 10" id="KW-0808">Transferase</keyword>
<name>A0ABV6HPW9_9SPHI</name>
<dbReference type="NCBIfam" id="NF008967">
    <property type="entry name" value="PRK12313.1"/>
    <property type="match status" value="1"/>
</dbReference>
<evidence type="ECO:0000256" key="10">
    <source>
        <dbReference type="HAMAP-Rule" id="MF_00685"/>
    </source>
</evidence>
<dbReference type="HAMAP" id="MF_00685">
    <property type="entry name" value="GlgB"/>
    <property type="match status" value="1"/>
</dbReference>
<dbReference type="InterPro" id="IPR037439">
    <property type="entry name" value="Branching_enzy"/>
</dbReference>
<dbReference type="InterPro" id="IPR004193">
    <property type="entry name" value="Glyco_hydro_13_N"/>
</dbReference>
<dbReference type="InterPro" id="IPR006047">
    <property type="entry name" value="GH13_cat_dom"/>
</dbReference>
<evidence type="ECO:0000256" key="5">
    <source>
        <dbReference type="ARBA" id="ARBA00022600"/>
    </source>
</evidence>
<evidence type="ECO:0000256" key="6">
    <source>
        <dbReference type="ARBA" id="ARBA00022676"/>
    </source>
</evidence>
<dbReference type="EMBL" id="JBHLWO010000002">
    <property type="protein sequence ID" value="MFC0320929.1"/>
    <property type="molecule type" value="Genomic_DNA"/>
</dbReference>
<reference evidence="12 13" key="1">
    <citation type="submission" date="2024-09" db="EMBL/GenBank/DDBJ databases">
        <authorList>
            <person name="Sun Q."/>
            <person name="Mori K."/>
        </authorList>
    </citation>
    <scope>NUCLEOTIDE SEQUENCE [LARGE SCALE GENOMIC DNA]</scope>
    <source>
        <strain evidence="12 13">CCM 7765</strain>
    </source>
</reference>
<evidence type="ECO:0000256" key="7">
    <source>
        <dbReference type="ARBA" id="ARBA00022679"/>
    </source>
</evidence>
<comment type="function">
    <text evidence="2 10">Catalyzes the formation of the alpha-1,6-glucosidic linkages in glycogen by scission of a 1,4-alpha-linked oligosaccharide from growing alpha-1,4-glucan chains and the subsequent attachment of the oligosaccharide to the alpha-1,6 position.</text>
</comment>
<comment type="subunit">
    <text evidence="10">Monomer.</text>
</comment>
<feature type="domain" description="Glycosyl hydrolase family 13 catalytic" evidence="11">
    <location>
        <begin position="157"/>
        <end position="519"/>
    </location>
</feature>
<keyword evidence="13" id="KW-1185">Reference proteome</keyword>
<evidence type="ECO:0000313" key="12">
    <source>
        <dbReference type="EMBL" id="MFC0320929.1"/>
    </source>
</evidence>
<dbReference type="Proteomes" id="UP001589774">
    <property type="component" value="Unassembled WGS sequence"/>
</dbReference>
<dbReference type="PANTHER" id="PTHR43651">
    <property type="entry name" value="1,4-ALPHA-GLUCAN-BRANCHING ENZYME"/>
    <property type="match status" value="1"/>
</dbReference>
<dbReference type="PIRSF" id="PIRSF000463">
    <property type="entry name" value="GlgB"/>
    <property type="match status" value="1"/>
</dbReference>
<dbReference type="InterPro" id="IPR044143">
    <property type="entry name" value="GlgB_N_E_set_prok"/>
</dbReference>
<evidence type="ECO:0000256" key="1">
    <source>
        <dbReference type="ARBA" id="ARBA00000826"/>
    </source>
</evidence>
<dbReference type="InterPro" id="IPR014756">
    <property type="entry name" value="Ig_E-set"/>
</dbReference>
<dbReference type="NCBIfam" id="TIGR01515">
    <property type="entry name" value="branching_enzym"/>
    <property type="match status" value="1"/>
</dbReference>
<evidence type="ECO:0000256" key="4">
    <source>
        <dbReference type="ARBA" id="ARBA00009000"/>
    </source>
</evidence>
<comment type="catalytic activity">
    <reaction evidence="1 10">
        <text>Transfers a segment of a (1-&gt;4)-alpha-D-glucan chain to a primary hydroxy group in a similar glucan chain.</text>
        <dbReference type="EC" id="2.4.1.18"/>
    </reaction>
</comment>
<evidence type="ECO:0000313" key="13">
    <source>
        <dbReference type="Proteomes" id="UP001589774"/>
    </source>
</evidence>
<dbReference type="CDD" id="cd02855">
    <property type="entry name" value="E_set_GBE_prok_N"/>
    <property type="match status" value="1"/>
</dbReference>
<keyword evidence="8 10" id="KW-0320">Glycogen biosynthesis</keyword>
<comment type="similarity">
    <text evidence="4 10">Belongs to the glycosyl hydrolase 13 family. GlgB subfamily.</text>
</comment>
<dbReference type="RefSeq" id="WP_130856499.1">
    <property type="nucleotide sequence ID" value="NZ_JBHLWO010000002.1"/>
</dbReference>
<protein>
    <recommendedName>
        <fullName evidence="10">1,4-alpha-glucan branching enzyme GlgB</fullName>
        <ecNumber evidence="10">2.4.1.18</ecNumber>
    </recommendedName>
    <alternativeName>
        <fullName evidence="10">1,4-alpha-D-glucan:1,4-alpha-D-glucan 6-glucosyl-transferase</fullName>
    </alternativeName>
    <alternativeName>
        <fullName evidence="10">Alpha-(1-&gt;4)-glucan branching enzyme</fullName>
    </alternativeName>
    <alternativeName>
        <fullName evidence="10">Glycogen branching enzyme</fullName>
        <shortName evidence="10">BE</shortName>
    </alternativeName>
</protein>
<dbReference type="SMART" id="SM00642">
    <property type="entry name" value="Aamy"/>
    <property type="match status" value="1"/>
</dbReference>
<comment type="caution">
    <text evidence="12">The sequence shown here is derived from an EMBL/GenBank/DDBJ whole genome shotgun (WGS) entry which is preliminary data.</text>
</comment>
<proteinExistence type="inferred from homology"/>
<dbReference type="InterPro" id="IPR013780">
    <property type="entry name" value="Glyco_hydro_b"/>
</dbReference>
<dbReference type="Pfam" id="PF02806">
    <property type="entry name" value="Alpha-amylase_C"/>
    <property type="match status" value="1"/>
</dbReference>